<dbReference type="AlphaFoldDB" id="A0A5B0LZ32"/>
<sequence>MEYQMSPDYPEEQWSFTRDSVGEDFFNKKIFRIERSNRTREMREDILVKEGVMCLNKLPIRPETQDAKCCPFILKAHKNPNITRY</sequence>
<evidence type="ECO:0000313" key="2">
    <source>
        <dbReference type="Proteomes" id="UP000324748"/>
    </source>
</evidence>
<organism evidence="1 2">
    <name type="scientific">Puccinia graminis f. sp. tritici</name>
    <dbReference type="NCBI Taxonomy" id="56615"/>
    <lineage>
        <taxon>Eukaryota</taxon>
        <taxon>Fungi</taxon>
        <taxon>Dikarya</taxon>
        <taxon>Basidiomycota</taxon>
        <taxon>Pucciniomycotina</taxon>
        <taxon>Pucciniomycetes</taxon>
        <taxon>Pucciniales</taxon>
        <taxon>Pucciniaceae</taxon>
        <taxon>Puccinia</taxon>
    </lineage>
</organism>
<gene>
    <name evidence="1" type="ORF">PGT21_013311</name>
</gene>
<dbReference type="Proteomes" id="UP000324748">
    <property type="component" value="Unassembled WGS sequence"/>
</dbReference>
<comment type="caution">
    <text evidence="1">The sequence shown here is derived from an EMBL/GenBank/DDBJ whole genome shotgun (WGS) entry which is preliminary data.</text>
</comment>
<name>A0A5B0LZ32_PUCGR</name>
<reference evidence="1 2" key="1">
    <citation type="submission" date="2019-05" db="EMBL/GenBank/DDBJ databases">
        <title>Emergence of the Ug99 lineage of the wheat stem rust pathogen through somatic hybridization.</title>
        <authorList>
            <person name="Li F."/>
            <person name="Upadhyaya N.M."/>
            <person name="Sperschneider J."/>
            <person name="Matny O."/>
            <person name="Nguyen-Phuc H."/>
            <person name="Mago R."/>
            <person name="Raley C."/>
            <person name="Miller M.E."/>
            <person name="Silverstein K.A.T."/>
            <person name="Henningsen E."/>
            <person name="Hirsch C.D."/>
            <person name="Visser B."/>
            <person name="Pretorius Z.A."/>
            <person name="Steffenson B.J."/>
            <person name="Schwessinger B."/>
            <person name="Dodds P.N."/>
            <person name="Figueroa M."/>
        </authorList>
    </citation>
    <scope>NUCLEOTIDE SEQUENCE [LARGE SCALE GENOMIC DNA]</scope>
    <source>
        <strain evidence="1">21-0</strain>
    </source>
</reference>
<dbReference type="EMBL" id="VSWC01000183">
    <property type="protein sequence ID" value="KAA1069143.1"/>
    <property type="molecule type" value="Genomic_DNA"/>
</dbReference>
<proteinExistence type="predicted"/>
<protein>
    <submittedName>
        <fullName evidence="1">Uncharacterized protein</fullName>
    </submittedName>
</protein>
<accession>A0A5B0LZ32</accession>
<evidence type="ECO:0000313" key="1">
    <source>
        <dbReference type="EMBL" id="KAA1069143.1"/>
    </source>
</evidence>
<keyword evidence="2" id="KW-1185">Reference proteome</keyword>